<evidence type="ECO:0000256" key="1">
    <source>
        <dbReference type="SAM" id="MobiDB-lite"/>
    </source>
</evidence>
<evidence type="ECO:0000313" key="3">
    <source>
        <dbReference type="Proteomes" id="UP000308953"/>
    </source>
</evidence>
<name>A0A4S9E0U2_AURPU</name>
<protein>
    <submittedName>
        <fullName evidence="2">Uncharacterized protein</fullName>
    </submittedName>
</protein>
<dbReference type="Proteomes" id="UP000308953">
    <property type="component" value="Unassembled WGS sequence"/>
</dbReference>
<reference evidence="2 3" key="1">
    <citation type="submission" date="2018-10" db="EMBL/GenBank/DDBJ databases">
        <title>Fifty Aureobasidium pullulans genomes reveal a recombining polyextremotolerant generalist.</title>
        <authorList>
            <person name="Gostincar C."/>
            <person name="Turk M."/>
            <person name="Zajc J."/>
            <person name="Gunde-Cimerman N."/>
        </authorList>
    </citation>
    <scope>NUCLEOTIDE SEQUENCE [LARGE SCALE GENOMIC DNA]</scope>
    <source>
        <strain evidence="2 3">EXF-9785</strain>
    </source>
</reference>
<proteinExistence type="predicted"/>
<evidence type="ECO:0000313" key="2">
    <source>
        <dbReference type="EMBL" id="THX26547.1"/>
    </source>
</evidence>
<dbReference type="EMBL" id="QZAV01000426">
    <property type="protein sequence ID" value="THX26547.1"/>
    <property type="molecule type" value="Genomic_DNA"/>
</dbReference>
<gene>
    <name evidence="2" type="ORF">D6D10_09681</name>
</gene>
<feature type="region of interest" description="Disordered" evidence="1">
    <location>
        <begin position="1"/>
        <end position="21"/>
    </location>
</feature>
<dbReference type="AlphaFoldDB" id="A0A4S9E0U2"/>
<accession>A0A4S9E0U2</accession>
<sequence>MGRISEESASTRSSFDAEGGEGLPLYSDISVAQTGELVAPDPKATPDEVRDFLVRLLIKNRGLHEDHARRVASKWTLGTGRELSSYPPLLYAEIFGMEDAWMVYKEAKLFIEQEKAEKAPKGGKSTLRNNTTQQSAIMRTFLSIIIPALLVSVSHLVYAQDCDLVQEQACCYAENDNGSNTSFCCNGSIVGNPSSSKASALNDLACCQDDGRTGISVGIDITTCRAGSATPLTAKGTAAST</sequence>
<comment type="caution">
    <text evidence="2">The sequence shown here is derived from an EMBL/GenBank/DDBJ whole genome shotgun (WGS) entry which is preliminary data.</text>
</comment>
<organism evidence="2 3">
    <name type="scientific">Aureobasidium pullulans</name>
    <name type="common">Black yeast</name>
    <name type="synonym">Pullularia pullulans</name>
    <dbReference type="NCBI Taxonomy" id="5580"/>
    <lineage>
        <taxon>Eukaryota</taxon>
        <taxon>Fungi</taxon>
        <taxon>Dikarya</taxon>
        <taxon>Ascomycota</taxon>
        <taxon>Pezizomycotina</taxon>
        <taxon>Dothideomycetes</taxon>
        <taxon>Dothideomycetidae</taxon>
        <taxon>Dothideales</taxon>
        <taxon>Saccotheciaceae</taxon>
        <taxon>Aureobasidium</taxon>
    </lineage>
</organism>